<accession>A0A5N5TIL1</accession>
<reference evidence="2 3" key="1">
    <citation type="journal article" date="2019" name="PLoS Biol.">
        <title>Sex chromosomes control vertical transmission of feminizing Wolbachia symbionts in an isopod.</title>
        <authorList>
            <person name="Becking T."/>
            <person name="Chebbi M.A."/>
            <person name="Giraud I."/>
            <person name="Moumen B."/>
            <person name="Laverre T."/>
            <person name="Caubet Y."/>
            <person name="Peccoud J."/>
            <person name="Gilbert C."/>
            <person name="Cordaux R."/>
        </authorList>
    </citation>
    <scope>NUCLEOTIDE SEQUENCE [LARGE SCALE GENOMIC DNA]</scope>
    <source>
        <strain evidence="2">ANa2</strain>
        <tissue evidence="2">Whole body excluding digestive tract and cuticle</tissue>
    </source>
</reference>
<evidence type="ECO:0000313" key="2">
    <source>
        <dbReference type="EMBL" id="KAB7505135.1"/>
    </source>
</evidence>
<keyword evidence="1" id="KW-0472">Membrane</keyword>
<keyword evidence="1" id="KW-0812">Transmembrane</keyword>
<organism evidence="2 3">
    <name type="scientific">Armadillidium nasatum</name>
    <dbReference type="NCBI Taxonomy" id="96803"/>
    <lineage>
        <taxon>Eukaryota</taxon>
        <taxon>Metazoa</taxon>
        <taxon>Ecdysozoa</taxon>
        <taxon>Arthropoda</taxon>
        <taxon>Crustacea</taxon>
        <taxon>Multicrustacea</taxon>
        <taxon>Malacostraca</taxon>
        <taxon>Eumalacostraca</taxon>
        <taxon>Peracarida</taxon>
        <taxon>Isopoda</taxon>
        <taxon>Oniscidea</taxon>
        <taxon>Crinocheta</taxon>
        <taxon>Armadillidiidae</taxon>
        <taxon>Armadillidium</taxon>
    </lineage>
</organism>
<sequence>MSRVPVSPVHYTGASARPVFIQPSQFSGGSNSGGFTCLCCTICPCIHLGFLRTVPGLLKIIELEVVFNVVACFLYLSSASHLSWAVQIHVLPNYLLIPGYAAYPAMTACYVCTILLFIL</sequence>
<evidence type="ECO:0000256" key="1">
    <source>
        <dbReference type="SAM" id="Phobius"/>
    </source>
</evidence>
<evidence type="ECO:0008006" key="4">
    <source>
        <dbReference type="Google" id="ProtNLM"/>
    </source>
</evidence>
<gene>
    <name evidence="2" type="ORF">Anas_02350</name>
</gene>
<proteinExistence type="predicted"/>
<feature type="transmembrane region" description="Helical" evidence="1">
    <location>
        <begin position="33"/>
        <end position="53"/>
    </location>
</feature>
<protein>
    <recommendedName>
        <fullName evidence="4">MARVEL domain-containing protein</fullName>
    </recommendedName>
</protein>
<name>A0A5N5TIL1_9CRUS</name>
<dbReference type="OrthoDB" id="10044855at2759"/>
<feature type="transmembrane region" description="Helical" evidence="1">
    <location>
        <begin position="65"/>
        <end position="88"/>
    </location>
</feature>
<evidence type="ECO:0000313" key="3">
    <source>
        <dbReference type="Proteomes" id="UP000326759"/>
    </source>
</evidence>
<dbReference type="AlphaFoldDB" id="A0A5N5TIL1"/>
<dbReference type="EMBL" id="SEYY01001724">
    <property type="protein sequence ID" value="KAB7505135.1"/>
    <property type="molecule type" value="Genomic_DNA"/>
</dbReference>
<keyword evidence="1" id="KW-1133">Transmembrane helix</keyword>
<keyword evidence="3" id="KW-1185">Reference proteome</keyword>
<comment type="caution">
    <text evidence="2">The sequence shown here is derived from an EMBL/GenBank/DDBJ whole genome shotgun (WGS) entry which is preliminary data.</text>
</comment>
<feature type="transmembrane region" description="Helical" evidence="1">
    <location>
        <begin position="100"/>
        <end position="118"/>
    </location>
</feature>
<dbReference type="Proteomes" id="UP000326759">
    <property type="component" value="Unassembled WGS sequence"/>
</dbReference>